<dbReference type="EMBL" id="AMQN01006289">
    <property type="status" value="NOT_ANNOTATED_CDS"/>
    <property type="molecule type" value="Genomic_DNA"/>
</dbReference>
<dbReference type="HOGENOM" id="CLU_2887890_0_0_1"/>
<dbReference type="AlphaFoldDB" id="R7V1X5"/>
<accession>R7V1X5</accession>
<keyword evidence="3" id="KW-1185">Reference proteome</keyword>
<evidence type="ECO:0000313" key="2">
    <source>
        <dbReference type="EnsemblMetazoa" id="CapteP129624"/>
    </source>
</evidence>
<reference evidence="3" key="1">
    <citation type="submission" date="2012-12" db="EMBL/GenBank/DDBJ databases">
        <authorList>
            <person name="Hellsten U."/>
            <person name="Grimwood J."/>
            <person name="Chapman J.A."/>
            <person name="Shapiro H."/>
            <person name="Aerts A."/>
            <person name="Otillar R.P."/>
            <person name="Terry A.Y."/>
            <person name="Boore J.L."/>
            <person name="Simakov O."/>
            <person name="Marletaz F."/>
            <person name="Cho S.-J."/>
            <person name="Edsinger-Gonzales E."/>
            <person name="Havlak P."/>
            <person name="Kuo D.-H."/>
            <person name="Larsson T."/>
            <person name="Lv J."/>
            <person name="Arendt D."/>
            <person name="Savage R."/>
            <person name="Osoegawa K."/>
            <person name="de Jong P."/>
            <person name="Lindberg D.R."/>
            <person name="Seaver E.C."/>
            <person name="Weisblat D.A."/>
            <person name="Putnam N.H."/>
            <person name="Grigoriev I.V."/>
            <person name="Rokhsar D.S."/>
        </authorList>
    </citation>
    <scope>NUCLEOTIDE SEQUENCE</scope>
    <source>
        <strain evidence="3">I ESC-2004</strain>
    </source>
</reference>
<evidence type="ECO:0000313" key="1">
    <source>
        <dbReference type="EMBL" id="ELU09676.1"/>
    </source>
</evidence>
<protein>
    <recommendedName>
        <fullName evidence="4">Reverse transcriptase domain-containing protein</fullName>
    </recommendedName>
</protein>
<evidence type="ECO:0008006" key="4">
    <source>
        <dbReference type="Google" id="ProtNLM"/>
    </source>
</evidence>
<organism evidence="1">
    <name type="scientific">Capitella teleta</name>
    <name type="common">Polychaete worm</name>
    <dbReference type="NCBI Taxonomy" id="283909"/>
    <lineage>
        <taxon>Eukaryota</taxon>
        <taxon>Metazoa</taxon>
        <taxon>Spiralia</taxon>
        <taxon>Lophotrochozoa</taxon>
        <taxon>Annelida</taxon>
        <taxon>Polychaeta</taxon>
        <taxon>Sedentaria</taxon>
        <taxon>Scolecida</taxon>
        <taxon>Capitellidae</taxon>
        <taxon>Capitella</taxon>
    </lineage>
</organism>
<gene>
    <name evidence="1" type="ORF">CAPTEDRAFT_129624</name>
</gene>
<proteinExistence type="predicted"/>
<dbReference type="Proteomes" id="UP000014760">
    <property type="component" value="Unassembled WGS sequence"/>
</dbReference>
<dbReference type="EnsemblMetazoa" id="CapteT129624">
    <property type="protein sequence ID" value="CapteP129624"/>
    <property type="gene ID" value="CapteG129624"/>
</dbReference>
<reference evidence="2" key="3">
    <citation type="submission" date="2015-06" db="UniProtKB">
        <authorList>
            <consortium name="EnsemblMetazoa"/>
        </authorList>
    </citation>
    <scope>IDENTIFICATION</scope>
</reference>
<name>R7V1X5_CAPTE</name>
<reference evidence="1 3" key="2">
    <citation type="journal article" date="2013" name="Nature">
        <title>Insights into bilaterian evolution from three spiralian genomes.</title>
        <authorList>
            <person name="Simakov O."/>
            <person name="Marletaz F."/>
            <person name="Cho S.J."/>
            <person name="Edsinger-Gonzales E."/>
            <person name="Havlak P."/>
            <person name="Hellsten U."/>
            <person name="Kuo D.H."/>
            <person name="Larsson T."/>
            <person name="Lv J."/>
            <person name="Arendt D."/>
            <person name="Savage R."/>
            <person name="Osoegawa K."/>
            <person name="de Jong P."/>
            <person name="Grimwood J."/>
            <person name="Chapman J.A."/>
            <person name="Shapiro H."/>
            <person name="Aerts A."/>
            <person name="Otillar R.P."/>
            <person name="Terry A.Y."/>
            <person name="Boore J.L."/>
            <person name="Grigoriev I.V."/>
            <person name="Lindberg D.R."/>
            <person name="Seaver E.C."/>
            <person name="Weisblat D.A."/>
            <person name="Putnam N.H."/>
            <person name="Rokhsar D.S."/>
        </authorList>
    </citation>
    <scope>NUCLEOTIDE SEQUENCE</scope>
    <source>
        <strain evidence="1 3">I ESC-2004</strain>
    </source>
</reference>
<evidence type="ECO:0000313" key="3">
    <source>
        <dbReference type="Proteomes" id="UP000014760"/>
    </source>
</evidence>
<dbReference type="EMBL" id="KB298038">
    <property type="protein sequence ID" value="ELU09676.1"/>
    <property type="molecule type" value="Genomic_DNA"/>
</dbReference>
<sequence>MYASLNIIKYQINNKLLIIITPIFKAGNTRKAQNYRPISVLPPFLKLLERLLYDTIYAFLQQN</sequence>